<protein>
    <submittedName>
        <fullName evidence="8">Transcriptional regulatory protein CusR</fullName>
    </submittedName>
</protein>
<dbReference type="AlphaFoldDB" id="A0A644V961"/>
<dbReference type="Gene3D" id="1.10.10.10">
    <property type="entry name" value="Winged helix-like DNA-binding domain superfamily/Winged helix DNA-binding domain"/>
    <property type="match status" value="1"/>
</dbReference>
<feature type="domain" description="OmpR/PhoB-type" evidence="7">
    <location>
        <begin position="125"/>
        <end position="223"/>
    </location>
</feature>
<keyword evidence="2" id="KW-0902">Two-component regulatory system</keyword>
<dbReference type="CDD" id="cd17574">
    <property type="entry name" value="REC_OmpR"/>
    <property type="match status" value="1"/>
</dbReference>
<evidence type="ECO:0000259" key="7">
    <source>
        <dbReference type="PROSITE" id="PS51755"/>
    </source>
</evidence>
<dbReference type="InterPro" id="IPR036388">
    <property type="entry name" value="WH-like_DNA-bd_sf"/>
</dbReference>
<proteinExistence type="predicted"/>
<keyword evidence="1" id="KW-0597">Phosphoprotein</keyword>
<accession>A0A644V961</accession>
<keyword evidence="3" id="KW-0805">Transcription regulation</keyword>
<dbReference type="InterPro" id="IPR011006">
    <property type="entry name" value="CheY-like_superfamily"/>
</dbReference>
<dbReference type="GO" id="GO:0006355">
    <property type="term" value="P:regulation of DNA-templated transcription"/>
    <property type="evidence" value="ECO:0007669"/>
    <property type="project" value="InterPro"/>
</dbReference>
<comment type="caution">
    <text evidence="8">The sequence shown here is derived from an EMBL/GenBank/DDBJ whole genome shotgun (WGS) entry which is preliminary data.</text>
</comment>
<dbReference type="GO" id="GO:0032993">
    <property type="term" value="C:protein-DNA complex"/>
    <property type="evidence" value="ECO:0007669"/>
    <property type="project" value="TreeGrafter"/>
</dbReference>
<name>A0A644V961_9ZZZZ</name>
<gene>
    <name evidence="8" type="primary">cusR_2</name>
    <name evidence="8" type="ORF">SDC9_33751</name>
</gene>
<dbReference type="GO" id="GO:0000976">
    <property type="term" value="F:transcription cis-regulatory region binding"/>
    <property type="evidence" value="ECO:0007669"/>
    <property type="project" value="TreeGrafter"/>
</dbReference>
<feature type="domain" description="Response regulatory" evidence="6">
    <location>
        <begin position="3"/>
        <end position="117"/>
    </location>
</feature>
<dbReference type="SMART" id="SM00448">
    <property type="entry name" value="REC"/>
    <property type="match status" value="1"/>
</dbReference>
<dbReference type="InterPro" id="IPR001789">
    <property type="entry name" value="Sig_transdc_resp-reg_receiver"/>
</dbReference>
<keyword evidence="5" id="KW-0804">Transcription</keyword>
<dbReference type="GO" id="GO:0000156">
    <property type="term" value="F:phosphorelay response regulator activity"/>
    <property type="evidence" value="ECO:0007669"/>
    <property type="project" value="TreeGrafter"/>
</dbReference>
<dbReference type="InterPro" id="IPR001867">
    <property type="entry name" value="OmpR/PhoB-type_DNA-bd"/>
</dbReference>
<evidence type="ECO:0000256" key="5">
    <source>
        <dbReference type="ARBA" id="ARBA00023163"/>
    </source>
</evidence>
<dbReference type="InterPro" id="IPR039420">
    <property type="entry name" value="WalR-like"/>
</dbReference>
<evidence type="ECO:0000259" key="6">
    <source>
        <dbReference type="PROSITE" id="PS50110"/>
    </source>
</evidence>
<evidence type="ECO:0000313" key="8">
    <source>
        <dbReference type="EMBL" id="MPL87741.1"/>
    </source>
</evidence>
<dbReference type="FunFam" id="3.40.50.2300:FF:000001">
    <property type="entry name" value="DNA-binding response regulator PhoB"/>
    <property type="match status" value="1"/>
</dbReference>
<dbReference type="PANTHER" id="PTHR48111">
    <property type="entry name" value="REGULATOR OF RPOS"/>
    <property type="match status" value="1"/>
</dbReference>
<dbReference type="PANTHER" id="PTHR48111:SF22">
    <property type="entry name" value="REGULATOR OF RPOS"/>
    <property type="match status" value="1"/>
</dbReference>
<evidence type="ECO:0000256" key="2">
    <source>
        <dbReference type="ARBA" id="ARBA00023012"/>
    </source>
</evidence>
<evidence type="ECO:0000256" key="1">
    <source>
        <dbReference type="ARBA" id="ARBA00022553"/>
    </source>
</evidence>
<dbReference type="Pfam" id="PF00486">
    <property type="entry name" value="Trans_reg_C"/>
    <property type="match status" value="1"/>
</dbReference>
<dbReference type="CDD" id="cd00383">
    <property type="entry name" value="trans_reg_C"/>
    <property type="match status" value="1"/>
</dbReference>
<keyword evidence="4" id="KW-0238">DNA-binding</keyword>
<evidence type="ECO:0000256" key="3">
    <source>
        <dbReference type="ARBA" id="ARBA00023015"/>
    </source>
</evidence>
<reference evidence="8" key="1">
    <citation type="submission" date="2019-08" db="EMBL/GenBank/DDBJ databases">
        <authorList>
            <person name="Kucharzyk K."/>
            <person name="Murdoch R.W."/>
            <person name="Higgins S."/>
            <person name="Loffler F."/>
        </authorList>
    </citation>
    <scope>NUCLEOTIDE SEQUENCE</scope>
</reference>
<dbReference type="EMBL" id="VSSQ01000244">
    <property type="protein sequence ID" value="MPL87741.1"/>
    <property type="molecule type" value="Genomic_DNA"/>
</dbReference>
<sequence length="227" mass="26000">MAKILVIEDENRVAELLKRGLEESGHSVRIAGCVSEGLKMFADEKQDIIVSDIMLPDGSGFDLCRDIRRQNETVPILMLTALGTTDDKLEGFDSGADDYMVKPFDFRELDARISILLKRCQTLSVECIEYADLKVYLKTKSVSRNGQPIVLTPKEYNLLLFFVQNPERVLTRTEIAEKVWGTYFDTGTNFIDVYINYLRKKIDKNFDTKLIHTKPGMGFIFSYENPY</sequence>
<dbReference type="PROSITE" id="PS50110">
    <property type="entry name" value="RESPONSE_REGULATORY"/>
    <property type="match status" value="1"/>
</dbReference>
<organism evidence="8">
    <name type="scientific">bioreactor metagenome</name>
    <dbReference type="NCBI Taxonomy" id="1076179"/>
    <lineage>
        <taxon>unclassified sequences</taxon>
        <taxon>metagenomes</taxon>
        <taxon>ecological metagenomes</taxon>
    </lineage>
</organism>
<dbReference type="Gene3D" id="3.40.50.2300">
    <property type="match status" value="1"/>
</dbReference>
<dbReference type="Gene3D" id="6.10.250.690">
    <property type="match status" value="1"/>
</dbReference>
<dbReference type="GO" id="GO:0005829">
    <property type="term" value="C:cytosol"/>
    <property type="evidence" value="ECO:0007669"/>
    <property type="project" value="TreeGrafter"/>
</dbReference>
<evidence type="ECO:0000256" key="4">
    <source>
        <dbReference type="ARBA" id="ARBA00023125"/>
    </source>
</evidence>
<dbReference type="Pfam" id="PF00072">
    <property type="entry name" value="Response_reg"/>
    <property type="match status" value="1"/>
</dbReference>
<dbReference type="FunFam" id="1.10.10.10:FF:000005">
    <property type="entry name" value="Two-component system response regulator"/>
    <property type="match status" value="1"/>
</dbReference>
<dbReference type="SMART" id="SM00862">
    <property type="entry name" value="Trans_reg_C"/>
    <property type="match status" value="1"/>
</dbReference>
<dbReference type="PROSITE" id="PS51755">
    <property type="entry name" value="OMPR_PHOB"/>
    <property type="match status" value="1"/>
</dbReference>
<dbReference type="SUPFAM" id="SSF52172">
    <property type="entry name" value="CheY-like"/>
    <property type="match status" value="1"/>
</dbReference>